<dbReference type="InterPro" id="IPR007681">
    <property type="entry name" value="Mog1"/>
</dbReference>
<name>A0A8H7S1C4_9FUNG</name>
<dbReference type="GO" id="GO:0031267">
    <property type="term" value="F:small GTPase binding"/>
    <property type="evidence" value="ECO:0007669"/>
    <property type="project" value="TreeGrafter"/>
</dbReference>
<evidence type="ECO:0000313" key="5">
    <source>
        <dbReference type="Proteomes" id="UP000646827"/>
    </source>
</evidence>
<dbReference type="Proteomes" id="UP000646827">
    <property type="component" value="Unassembled WGS sequence"/>
</dbReference>
<keyword evidence="2" id="KW-0813">Transport</keyword>
<protein>
    <recommendedName>
        <fullName evidence="6">Ran guanine nucleotide release factor</fullName>
    </recommendedName>
</protein>
<evidence type="ECO:0000256" key="3">
    <source>
        <dbReference type="ARBA" id="ARBA00022927"/>
    </source>
</evidence>
<evidence type="ECO:0000256" key="1">
    <source>
        <dbReference type="ARBA" id="ARBA00010307"/>
    </source>
</evidence>
<dbReference type="PANTHER" id="PTHR15837:SF0">
    <property type="entry name" value="RAN GUANINE NUCLEOTIDE RELEASE FACTOR"/>
    <property type="match status" value="1"/>
</dbReference>
<sequence length="187" mass="20899">MESRQLYGGAISCVVAKSFLDASQVRQIPDNQEVFIDTETQQSLIIELLEPVEAQDETIAKLHFEQLARDNDAVSSEIVNLQRVSPETTTPRLQPSTTLVHILHGSQKVAKFDEAKKMAYNTVEIMMAVVRLEQVSTDLVISINAPVLIAPGSSDEQQQQDTTILDVEKHLQEVLSHLQVNDWSLFC</sequence>
<evidence type="ECO:0000313" key="4">
    <source>
        <dbReference type="EMBL" id="KAG2220879.1"/>
    </source>
</evidence>
<comment type="caution">
    <text evidence="4">The sequence shown here is derived from an EMBL/GenBank/DDBJ whole genome shotgun (WGS) entry which is preliminary data.</text>
</comment>
<dbReference type="SUPFAM" id="SSF55724">
    <property type="entry name" value="Mog1p/PsbP-like"/>
    <property type="match status" value="1"/>
</dbReference>
<dbReference type="AlphaFoldDB" id="A0A8H7S1C4"/>
<dbReference type="InterPro" id="IPR016123">
    <property type="entry name" value="Mog1/PsbP_a/b/a-sand"/>
</dbReference>
<reference evidence="4 5" key="1">
    <citation type="submission" date="2020-12" db="EMBL/GenBank/DDBJ databases">
        <title>Metabolic potential, ecology and presence of endohyphal bacteria is reflected in genomic diversity of Mucoromycotina.</title>
        <authorList>
            <person name="Muszewska A."/>
            <person name="Okrasinska A."/>
            <person name="Steczkiewicz K."/>
            <person name="Drgas O."/>
            <person name="Orlowska M."/>
            <person name="Perlinska-Lenart U."/>
            <person name="Aleksandrzak-Piekarczyk T."/>
            <person name="Szatraj K."/>
            <person name="Zielenkiewicz U."/>
            <person name="Pilsyk S."/>
            <person name="Malc E."/>
            <person name="Mieczkowski P."/>
            <person name="Kruszewska J.S."/>
            <person name="Biernat P."/>
            <person name="Pawlowska J."/>
        </authorList>
    </citation>
    <scope>NUCLEOTIDE SEQUENCE [LARGE SCALE GENOMIC DNA]</scope>
    <source>
        <strain evidence="4 5">CBS 142.35</strain>
    </source>
</reference>
<dbReference type="Pfam" id="PF04603">
    <property type="entry name" value="Mog1"/>
    <property type="match status" value="1"/>
</dbReference>
<dbReference type="OrthoDB" id="10255285at2759"/>
<gene>
    <name evidence="4" type="ORF">INT45_004047</name>
</gene>
<dbReference type="PANTHER" id="PTHR15837">
    <property type="entry name" value="RAN GUANINE NUCLEOTIDE RELEASE FACTOR"/>
    <property type="match status" value="1"/>
</dbReference>
<dbReference type="Gene3D" id="3.40.1000.10">
    <property type="entry name" value="Mog1/PsbP, alpha/beta/alpha sandwich"/>
    <property type="match status" value="1"/>
</dbReference>
<evidence type="ECO:0000256" key="2">
    <source>
        <dbReference type="ARBA" id="ARBA00022448"/>
    </source>
</evidence>
<dbReference type="EMBL" id="JAEPRB010000126">
    <property type="protein sequence ID" value="KAG2220879.1"/>
    <property type="molecule type" value="Genomic_DNA"/>
</dbReference>
<dbReference type="GO" id="GO:0006606">
    <property type="term" value="P:protein import into nucleus"/>
    <property type="evidence" value="ECO:0007669"/>
    <property type="project" value="TreeGrafter"/>
</dbReference>
<keyword evidence="3" id="KW-0653">Protein transport</keyword>
<organism evidence="4 5">
    <name type="scientific">Circinella minor</name>
    <dbReference type="NCBI Taxonomy" id="1195481"/>
    <lineage>
        <taxon>Eukaryota</taxon>
        <taxon>Fungi</taxon>
        <taxon>Fungi incertae sedis</taxon>
        <taxon>Mucoromycota</taxon>
        <taxon>Mucoromycotina</taxon>
        <taxon>Mucoromycetes</taxon>
        <taxon>Mucorales</taxon>
        <taxon>Lichtheimiaceae</taxon>
        <taxon>Circinella</taxon>
    </lineage>
</organism>
<dbReference type="GO" id="GO:0005085">
    <property type="term" value="F:guanyl-nucleotide exchange factor activity"/>
    <property type="evidence" value="ECO:0007669"/>
    <property type="project" value="TreeGrafter"/>
</dbReference>
<comment type="similarity">
    <text evidence="1">Belongs to the MOG1 family.</text>
</comment>
<dbReference type="GO" id="GO:0005634">
    <property type="term" value="C:nucleus"/>
    <property type="evidence" value="ECO:0007669"/>
    <property type="project" value="TreeGrafter"/>
</dbReference>
<proteinExistence type="inferred from homology"/>
<accession>A0A8H7S1C4</accession>
<evidence type="ECO:0008006" key="6">
    <source>
        <dbReference type="Google" id="ProtNLM"/>
    </source>
</evidence>
<keyword evidence="5" id="KW-1185">Reference proteome</keyword>